<keyword evidence="1" id="KW-0472">Membrane</keyword>
<dbReference type="Gene3D" id="3.30.70.1440">
    <property type="entry name" value="Multidrug efflux transporter AcrB pore domain"/>
    <property type="match status" value="1"/>
</dbReference>
<dbReference type="SUPFAM" id="SSF82693">
    <property type="entry name" value="Multidrug efflux transporter AcrB pore domain, PN1, PN2, PC1 and PC2 subdomains"/>
    <property type="match status" value="3"/>
</dbReference>
<dbReference type="Gene3D" id="3.30.70.1320">
    <property type="entry name" value="Multidrug efflux transporter AcrB pore domain like"/>
    <property type="match status" value="1"/>
</dbReference>
<reference evidence="2 3" key="1">
    <citation type="submission" date="2020-03" db="EMBL/GenBank/DDBJ databases">
        <title>Roseomonas selenitidurans sp. nov. isolated from urban soil.</title>
        <authorList>
            <person name="Liu H."/>
        </authorList>
    </citation>
    <scope>NUCLEOTIDE SEQUENCE [LARGE SCALE GENOMIC DNA]</scope>
    <source>
        <strain evidence="2 3">BU-1</strain>
    </source>
</reference>
<dbReference type="PANTHER" id="PTHR32063:SF14">
    <property type="entry name" value="BLL4319 PROTEIN"/>
    <property type="match status" value="1"/>
</dbReference>
<dbReference type="Proteomes" id="UP000787635">
    <property type="component" value="Unassembled WGS sequence"/>
</dbReference>
<accession>A0ABX1E482</accession>
<dbReference type="Gene3D" id="3.30.2090.10">
    <property type="entry name" value="Multidrug efflux transporter AcrB TolC docking domain, DN and DC subdomains"/>
    <property type="match status" value="2"/>
</dbReference>
<feature type="transmembrane region" description="Helical" evidence="1">
    <location>
        <begin position="881"/>
        <end position="905"/>
    </location>
</feature>
<organism evidence="2 3">
    <name type="scientific">Falsiroseomonas selenitidurans</name>
    <dbReference type="NCBI Taxonomy" id="2716335"/>
    <lineage>
        <taxon>Bacteria</taxon>
        <taxon>Pseudomonadati</taxon>
        <taxon>Pseudomonadota</taxon>
        <taxon>Alphaproteobacteria</taxon>
        <taxon>Acetobacterales</taxon>
        <taxon>Roseomonadaceae</taxon>
        <taxon>Falsiroseomonas</taxon>
    </lineage>
</organism>
<evidence type="ECO:0000313" key="3">
    <source>
        <dbReference type="Proteomes" id="UP000787635"/>
    </source>
</evidence>
<dbReference type="SUPFAM" id="SSF82714">
    <property type="entry name" value="Multidrug efflux transporter AcrB TolC docking domain, DN and DC subdomains"/>
    <property type="match status" value="2"/>
</dbReference>
<dbReference type="Pfam" id="PF00873">
    <property type="entry name" value="ACR_tran"/>
    <property type="match status" value="1"/>
</dbReference>
<feature type="transmembrane region" description="Helical" evidence="1">
    <location>
        <begin position="985"/>
        <end position="1011"/>
    </location>
</feature>
<feature type="transmembrane region" description="Helical" evidence="1">
    <location>
        <begin position="431"/>
        <end position="451"/>
    </location>
</feature>
<dbReference type="Gene3D" id="3.30.70.1430">
    <property type="entry name" value="Multidrug efflux transporter AcrB pore domain"/>
    <property type="match status" value="2"/>
</dbReference>
<feature type="transmembrane region" description="Helical" evidence="1">
    <location>
        <begin position="854"/>
        <end position="874"/>
    </location>
</feature>
<feature type="transmembrane region" description="Helical" evidence="1">
    <location>
        <begin position="952"/>
        <end position="973"/>
    </location>
</feature>
<evidence type="ECO:0000313" key="2">
    <source>
        <dbReference type="EMBL" id="NKC29740.1"/>
    </source>
</evidence>
<sequence length="1029" mass="109696">MGDFTALFVRRPVLAAVISLVIMLLGLRAVQSLNVREYPRTTAATIVIATPFPGAGAELVKGYVTQPLEQAIASANGIDFLQSTSAQGASSIQARLQLNYDPNDAVAEILTKINQVRNLLPEGSEDPVVNIRTGAGSAAMYIAFTSEVLQRNQITDYLSRAVRPRLESVPGIQQAEILGAQAIALRVWLDPDRMAARGVTAAEVRQALDRSNVLAPLGETRSETVSVTLAADTALEDVQGFRRLVVREAQGTVVRLEDVARVELGAESYDTSVIFDGRPAVFIGVEVVPTANTLEAVGALRDLLPEIRRQMPRGLQMEVVQDSTVFIRGAIEEVLWNLAEALLIVTVVIWLFLGSVRAALIPAVGMPLSLIGAFFLMLMMGFSINLLTLLALILAIGTVVDDGIIIVENASRHIEDGMPPEEAATRGIRELASSVVAMNVVVIAVYAPVAFMPGLTGSLFTEFAYTVAACTLISGIGALTLSPMMCALLLRKSGQRKGPAAWAERGFHWVSARYDGALRRALDGRWLVLGLGLAILAATPLLYQAAERELAPTEDRGFLLASATADPNTSLAGLERWTRPLVDGLAAMPATDHAFAVNGSGGGGGAGAGNSAFIGISLLPQAEREETQAAVLPQVQGRVAAVPGLQAAVFVPPALPGTGGGPPVQLVLATIEEPEALYEVSQAVLRQAQESGLFAFVETDLKFDRLQARLRIDRDRAADLGIDVQRLALELSTMLSNGFVNRFALQGRSYRVVPQAAAEFRTAPEQLLRYQIRAGDGTLVPLAAVVTLERNVQPRQLARFEQLNAATIQGVPRPGVPLGEAVEFLREAAARQAPSGYVTDWIGVSRQFTREGTALLTAFALSVAIIYLVLAAQYESFRDPLIMLVSVPMAIGGVLPFFALGVVTVNIYTQVGLLALAGSIVRHGILLVEFSNDLQVEEGLDRRAALQKAASLRLRPILMTTLATLVGMLPLLVATGPGAESRFAIGFVLGAGIAVGTLFTLFVVPALYVVLARQRGRQAETQERPAAAE</sequence>
<dbReference type="Gene3D" id="1.20.1640.10">
    <property type="entry name" value="Multidrug efflux transporter AcrB transmembrane domain"/>
    <property type="match status" value="2"/>
</dbReference>
<evidence type="ECO:0000256" key="1">
    <source>
        <dbReference type="SAM" id="Phobius"/>
    </source>
</evidence>
<dbReference type="SUPFAM" id="SSF82866">
    <property type="entry name" value="Multidrug efflux transporter AcrB transmembrane domain"/>
    <property type="match status" value="2"/>
</dbReference>
<protein>
    <submittedName>
        <fullName evidence="2">Multidrug efflux protein</fullName>
    </submittedName>
</protein>
<comment type="caution">
    <text evidence="2">The sequence shown here is derived from an EMBL/GenBank/DDBJ whole genome shotgun (WGS) entry which is preliminary data.</text>
</comment>
<feature type="transmembrane region" description="Helical" evidence="1">
    <location>
        <begin position="463"/>
        <end position="490"/>
    </location>
</feature>
<keyword evidence="1" id="KW-0812">Transmembrane</keyword>
<feature type="transmembrane region" description="Helical" evidence="1">
    <location>
        <begin position="334"/>
        <end position="353"/>
    </location>
</feature>
<dbReference type="PANTHER" id="PTHR32063">
    <property type="match status" value="1"/>
</dbReference>
<dbReference type="InterPro" id="IPR001036">
    <property type="entry name" value="Acrflvin-R"/>
</dbReference>
<dbReference type="PRINTS" id="PR00702">
    <property type="entry name" value="ACRIFLAVINRP"/>
</dbReference>
<dbReference type="EMBL" id="JAAVNE010000002">
    <property type="protein sequence ID" value="NKC29740.1"/>
    <property type="molecule type" value="Genomic_DNA"/>
</dbReference>
<keyword evidence="3" id="KW-1185">Reference proteome</keyword>
<name>A0ABX1E482_9PROT</name>
<feature type="transmembrane region" description="Helical" evidence="1">
    <location>
        <begin position="12"/>
        <end position="30"/>
    </location>
</feature>
<keyword evidence="1" id="KW-1133">Transmembrane helix</keyword>
<gene>
    <name evidence="2" type="ORF">HEQ75_02615</name>
</gene>
<proteinExistence type="predicted"/>
<dbReference type="RefSeq" id="WP_168027355.1">
    <property type="nucleotide sequence ID" value="NZ_JAAVNE010000002.1"/>
</dbReference>
<dbReference type="InterPro" id="IPR027463">
    <property type="entry name" value="AcrB_DN_DC_subdom"/>
</dbReference>